<protein>
    <submittedName>
        <fullName evidence="1">DNA-directed RNA polymerase subunit beta</fullName>
    </submittedName>
</protein>
<name>A0A2R5F9L4_9PROT</name>
<proteinExistence type="predicted"/>
<dbReference type="GO" id="GO:0000428">
    <property type="term" value="C:DNA-directed RNA polymerase complex"/>
    <property type="evidence" value="ECO:0007669"/>
    <property type="project" value="UniProtKB-KW"/>
</dbReference>
<accession>A0A2R5F9L4</accession>
<keyword evidence="1" id="KW-0240">DNA-directed RNA polymerase</keyword>
<organism evidence="1 2">
    <name type="scientific">Novimethylophilus kurashikiensis</name>
    <dbReference type="NCBI Taxonomy" id="1825523"/>
    <lineage>
        <taxon>Bacteria</taxon>
        <taxon>Pseudomonadati</taxon>
        <taxon>Pseudomonadota</taxon>
        <taxon>Betaproteobacteria</taxon>
        <taxon>Nitrosomonadales</taxon>
        <taxon>Methylophilaceae</taxon>
        <taxon>Novimethylophilus</taxon>
    </lineage>
</organism>
<sequence>MQMETRQKSMATAARGILELARRYGKVKSIEEGATPRSGKHNYLITYAREDEAEKASAGLRGKHWGVYVVLTGR</sequence>
<dbReference type="EMBL" id="BDOQ01000009">
    <property type="protein sequence ID" value="GBG14725.1"/>
    <property type="molecule type" value="Genomic_DNA"/>
</dbReference>
<keyword evidence="2" id="KW-1185">Reference proteome</keyword>
<dbReference type="AlphaFoldDB" id="A0A2R5F9L4"/>
<dbReference type="Proteomes" id="UP000245081">
    <property type="component" value="Unassembled WGS sequence"/>
</dbReference>
<gene>
    <name evidence="1" type="ORF">NMK_2326</name>
</gene>
<evidence type="ECO:0000313" key="2">
    <source>
        <dbReference type="Proteomes" id="UP000245081"/>
    </source>
</evidence>
<evidence type="ECO:0000313" key="1">
    <source>
        <dbReference type="EMBL" id="GBG14725.1"/>
    </source>
</evidence>
<reference evidence="1 2" key="1">
    <citation type="journal article" date="2018" name="Environ. Microbiol.">
        <title>Isolation and genomic characterization of Novimethylophilus kurashikiensis gen. nov. sp. nov., a new lanthanide-dependent methylotrophic species of Methylophilaceae.</title>
        <authorList>
            <person name="Lv H."/>
            <person name="Sahin N."/>
            <person name="Tani A."/>
        </authorList>
    </citation>
    <scope>NUCLEOTIDE SEQUENCE [LARGE SCALE GENOMIC DNA]</scope>
    <source>
        <strain evidence="1 2">La2-4</strain>
    </source>
</reference>
<keyword evidence="1" id="KW-0804">Transcription</keyword>
<dbReference type="RefSeq" id="WP_109015901.1">
    <property type="nucleotide sequence ID" value="NZ_BDOQ01000009.1"/>
</dbReference>
<comment type="caution">
    <text evidence="1">The sequence shown here is derived from an EMBL/GenBank/DDBJ whole genome shotgun (WGS) entry which is preliminary data.</text>
</comment>